<dbReference type="EMBL" id="JBEPSJ010000001">
    <property type="protein sequence ID" value="MET4580885.1"/>
    <property type="molecule type" value="Genomic_DNA"/>
</dbReference>
<keyword evidence="7" id="KW-1185">Reference proteome</keyword>
<accession>A0ABV2QIN4</accession>
<proteinExistence type="inferred from homology"/>
<evidence type="ECO:0000313" key="6">
    <source>
        <dbReference type="EMBL" id="MET4580885.1"/>
    </source>
</evidence>
<name>A0ABV2QIN4_9MICO</name>
<gene>
    <name evidence="6" type="ORF">ABIE21_000375</name>
</gene>
<dbReference type="InterPro" id="IPR026575">
    <property type="entry name" value="GpdQ/CpdA-like"/>
</dbReference>
<reference evidence="6 7" key="1">
    <citation type="submission" date="2024-06" db="EMBL/GenBank/DDBJ databases">
        <title>Sorghum-associated microbial communities from plants grown in Nebraska, USA.</title>
        <authorList>
            <person name="Schachtman D."/>
        </authorList>
    </citation>
    <scope>NUCLEOTIDE SEQUENCE [LARGE SCALE GENOMIC DNA]</scope>
    <source>
        <strain evidence="6 7">2857</strain>
    </source>
</reference>
<feature type="domain" description="Calcineurin-like phosphoesterase" evidence="5">
    <location>
        <begin position="15"/>
        <end position="213"/>
    </location>
</feature>
<dbReference type="PANTHER" id="PTHR42988:SF2">
    <property type="entry name" value="CYCLIC NUCLEOTIDE PHOSPHODIESTERASE CBUA0032-RELATED"/>
    <property type="match status" value="1"/>
</dbReference>
<dbReference type="InterPro" id="IPR050884">
    <property type="entry name" value="CNP_phosphodiesterase-III"/>
</dbReference>
<comment type="similarity">
    <text evidence="4">Belongs to the cyclic nucleotide phosphodiesterase class-III family.</text>
</comment>
<dbReference type="EC" id="3.1.4.53" evidence="6"/>
<evidence type="ECO:0000259" key="5">
    <source>
        <dbReference type="Pfam" id="PF00149"/>
    </source>
</evidence>
<organism evidence="6 7">
    <name type="scientific">Conyzicola nivalis</name>
    <dbReference type="NCBI Taxonomy" id="1477021"/>
    <lineage>
        <taxon>Bacteria</taxon>
        <taxon>Bacillati</taxon>
        <taxon>Actinomycetota</taxon>
        <taxon>Actinomycetes</taxon>
        <taxon>Micrococcales</taxon>
        <taxon>Microbacteriaceae</taxon>
        <taxon>Conyzicola</taxon>
    </lineage>
</organism>
<protein>
    <submittedName>
        <fullName evidence="6">Icc protein</fullName>
        <ecNumber evidence="6">3.1.4.53</ecNumber>
    </submittedName>
</protein>
<dbReference type="Pfam" id="PF00149">
    <property type="entry name" value="Metallophos"/>
    <property type="match status" value="1"/>
</dbReference>
<evidence type="ECO:0000256" key="3">
    <source>
        <dbReference type="ARBA" id="ARBA00023004"/>
    </source>
</evidence>
<keyword evidence="2 6" id="KW-0378">Hydrolase</keyword>
<evidence type="ECO:0000256" key="4">
    <source>
        <dbReference type="ARBA" id="ARBA00025742"/>
    </source>
</evidence>
<dbReference type="InterPro" id="IPR004843">
    <property type="entry name" value="Calcineurin-like_PHP"/>
</dbReference>
<evidence type="ECO:0000256" key="2">
    <source>
        <dbReference type="ARBA" id="ARBA00022801"/>
    </source>
</evidence>
<evidence type="ECO:0000256" key="1">
    <source>
        <dbReference type="ARBA" id="ARBA00022723"/>
    </source>
</evidence>
<evidence type="ECO:0000313" key="7">
    <source>
        <dbReference type="Proteomes" id="UP001549257"/>
    </source>
</evidence>
<sequence>MSLRTAEYSRPDHFILHLSDTHFVAEGPLYGSVESERNLRQLFDELEASGGRPEAIVITGDLADKGDPLAYQQLKSILEPAAARLGAQVVWVMGNHDDRGAFRTELLDQGHLGADQLAAPVDRVYDVNGLRIISLDTSVPGHHYGEITSAQLDWLAEELSTPSPDGTILALHHPPIPSVLDLAVLVELRDQSGLAEVLHGSDVRSIIAGHLHYSSTATFAGIPVSVASATCYTQDLNVPVGGTRARNGAQAFNLVHVYQDTVLHSVVPLGVHAPVSYVSADETTAILRREGVRIAPATAHAIDEETVLTVPIDIIRAVELDATLDAERVVAPLK</sequence>
<dbReference type="SUPFAM" id="SSF56300">
    <property type="entry name" value="Metallo-dependent phosphatases"/>
    <property type="match status" value="1"/>
</dbReference>
<keyword evidence="1" id="KW-0479">Metal-binding</keyword>
<dbReference type="InterPro" id="IPR029052">
    <property type="entry name" value="Metallo-depent_PP-like"/>
</dbReference>
<dbReference type="PANTHER" id="PTHR42988">
    <property type="entry name" value="PHOSPHOHYDROLASE"/>
    <property type="match status" value="1"/>
</dbReference>
<dbReference type="CDD" id="cd07402">
    <property type="entry name" value="MPP_GpdQ"/>
    <property type="match status" value="1"/>
</dbReference>
<keyword evidence="3" id="KW-0408">Iron</keyword>
<dbReference type="RefSeq" id="WP_354023093.1">
    <property type="nucleotide sequence ID" value="NZ_JBEPSJ010000001.1"/>
</dbReference>
<dbReference type="Proteomes" id="UP001549257">
    <property type="component" value="Unassembled WGS sequence"/>
</dbReference>
<dbReference type="Gene3D" id="3.60.21.10">
    <property type="match status" value="1"/>
</dbReference>
<comment type="caution">
    <text evidence="6">The sequence shown here is derived from an EMBL/GenBank/DDBJ whole genome shotgun (WGS) entry which is preliminary data.</text>
</comment>
<dbReference type="GO" id="GO:0004115">
    <property type="term" value="F:3',5'-cyclic-AMP phosphodiesterase activity"/>
    <property type="evidence" value="ECO:0007669"/>
    <property type="project" value="UniProtKB-EC"/>
</dbReference>